<dbReference type="InParanoid" id="A0A067P4M0"/>
<dbReference type="HOGENOM" id="CLU_1830006_0_0_1"/>
<evidence type="ECO:0000313" key="2">
    <source>
        <dbReference type="EMBL" id="KDQ34200.1"/>
    </source>
</evidence>
<dbReference type="Proteomes" id="UP000027073">
    <property type="component" value="Unassembled WGS sequence"/>
</dbReference>
<dbReference type="VEuPathDB" id="FungiDB:PLEOSDRAFT_1091776"/>
<name>A0A067P4M0_PLEO1</name>
<sequence length="141" mass="15038">MYEAETEAHHLTTGKERNKTQEDHSHSPSLPSPESDHQSTVNTSAVSRTRSNDNLDIMSMSNTPQKTRSPTEPIAVNKVANLDCQSSSDTTTPTAPAEPLPNSVSTTSLSSSVSAPPTSTIIYDHVACPTCGKTITDPLTM</sequence>
<organism evidence="2 3">
    <name type="scientific">Pleurotus ostreatus (strain PC15)</name>
    <name type="common">Oyster mushroom</name>
    <dbReference type="NCBI Taxonomy" id="1137138"/>
    <lineage>
        <taxon>Eukaryota</taxon>
        <taxon>Fungi</taxon>
        <taxon>Dikarya</taxon>
        <taxon>Basidiomycota</taxon>
        <taxon>Agaricomycotina</taxon>
        <taxon>Agaricomycetes</taxon>
        <taxon>Agaricomycetidae</taxon>
        <taxon>Agaricales</taxon>
        <taxon>Pleurotineae</taxon>
        <taxon>Pleurotaceae</taxon>
        <taxon>Pleurotus</taxon>
    </lineage>
</organism>
<dbReference type="EMBL" id="KL198004">
    <property type="protein sequence ID" value="KDQ34200.1"/>
    <property type="molecule type" value="Genomic_DNA"/>
</dbReference>
<accession>A0A067P4M0</accession>
<feature type="compositionally biased region" description="Low complexity" evidence="1">
    <location>
        <begin position="90"/>
        <end position="116"/>
    </location>
</feature>
<feature type="compositionally biased region" description="Basic and acidic residues" evidence="1">
    <location>
        <begin position="1"/>
        <end position="26"/>
    </location>
</feature>
<proteinExistence type="predicted"/>
<feature type="region of interest" description="Disordered" evidence="1">
    <location>
        <begin position="1"/>
        <end position="116"/>
    </location>
</feature>
<dbReference type="AlphaFoldDB" id="A0A067P4M0"/>
<feature type="non-terminal residue" evidence="2">
    <location>
        <position position="141"/>
    </location>
</feature>
<feature type="compositionally biased region" description="Polar residues" evidence="1">
    <location>
        <begin position="38"/>
        <end position="70"/>
    </location>
</feature>
<reference evidence="3" key="1">
    <citation type="journal article" date="2014" name="Proc. Natl. Acad. Sci. U.S.A.">
        <title>Extensive sampling of basidiomycete genomes demonstrates inadequacy of the white-rot/brown-rot paradigm for wood decay fungi.</title>
        <authorList>
            <person name="Riley R."/>
            <person name="Salamov A.A."/>
            <person name="Brown D.W."/>
            <person name="Nagy L.G."/>
            <person name="Floudas D."/>
            <person name="Held B.W."/>
            <person name="Levasseur A."/>
            <person name="Lombard V."/>
            <person name="Morin E."/>
            <person name="Otillar R."/>
            <person name="Lindquist E.A."/>
            <person name="Sun H."/>
            <person name="LaButti K.M."/>
            <person name="Schmutz J."/>
            <person name="Jabbour D."/>
            <person name="Luo H."/>
            <person name="Baker S.E."/>
            <person name="Pisabarro A.G."/>
            <person name="Walton J.D."/>
            <person name="Blanchette R.A."/>
            <person name="Henrissat B."/>
            <person name="Martin F."/>
            <person name="Cullen D."/>
            <person name="Hibbett D.S."/>
            <person name="Grigoriev I.V."/>
        </authorList>
    </citation>
    <scope>NUCLEOTIDE SEQUENCE [LARGE SCALE GENOMIC DNA]</scope>
    <source>
        <strain evidence="3">PC15</strain>
    </source>
</reference>
<evidence type="ECO:0000256" key="1">
    <source>
        <dbReference type="SAM" id="MobiDB-lite"/>
    </source>
</evidence>
<protein>
    <submittedName>
        <fullName evidence="2">Uncharacterized protein</fullName>
    </submittedName>
</protein>
<evidence type="ECO:0000313" key="3">
    <source>
        <dbReference type="Proteomes" id="UP000027073"/>
    </source>
</evidence>
<gene>
    <name evidence="2" type="ORF">PLEOSDRAFT_1091776</name>
</gene>